<accession>A0ABV8X0C9</accession>
<dbReference type="Proteomes" id="UP001595817">
    <property type="component" value="Unassembled WGS sequence"/>
</dbReference>
<dbReference type="PANTHER" id="PTHR34351:SF2">
    <property type="entry name" value="DUF58 DOMAIN-CONTAINING PROTEIN"/>
    <property type="match status" value="1"/>
</dbReference>
<organism evidence="2 3">
    <name type="scientific">Chungangia koreensis</name>
    <dbReference type="NCBI Taxonomy" id="752657"/>
    <lineage>
        <taxon>Bacteria</taxon>
        <taxon>Bacillati</taxon>
        <taxon>Bacillota</taxon>
        <taxon>Bacilli</taxon>
        <taxon>Lactobacillales</taxon>
        <taxon>Chungangia</taxon>
    </lineage>
</organism>
<sequence length="394" mass="45057">MNEWIRDEGGGKAFEKLLSPLVLFAIIAIFLMQYEAAAVLSMLAGVIGLQHYYFKRMGKGLSFDNSRVRKRTISGTASYWEIVFTNTGLPIWNANVTITFQDAVMPSGMESRENHSALYEVTVPFMIGRKEKAVLRIPVEGVKRGLSKIKKLEVEIPHPFSEGSLRMQYSKYLMKEHIVYPPIHVITDPWKPASLKPGHYDDKHSVFDDPYLPVGTRDYLPTDQFQHIHWKATARMQSLQTKVFTKVSNQSVLFVLNAQNRYSIIPDLEEKMERLASYAEYCYRNGIPYSLAINIRTYGKSPFLYLPTGDGGIQRQRVMDLLASISQNDMTMPFSHMLKSLQVREGLPVMSVVMTHDVRSFTPILNEWRNETKLHLEGTEVKGGAEWRIRQASV</sequence>
<keyword evidence="1" id="KW-0812">Transmembrane</keyword>
<dbReference type="PANTHER" id="PTHR34351">
    <property type="entry name" value="SLR1927 PROTEIN-RELATED"/>
    <property type="match status" value="1"/>
</dbReference>
<feature type="transmembrane region" description="Helical" evidence="1">
    <location>
        <begin position="20"/>
        <end position="49"/>
    </location>
</feature>
<gene>
    <name evidence="2" type="ORF">ACFOZY_02975</name>
</gene>
<dbReference type="RefSeq" id="WP_378152085.1">
    <property type="nucleotide sequence ID" value="NZ_JBHSEC010000002.1"/>
</dbReference>
<comment type="caution">
    <text evidence="2">The sequence shown here is derived from an EMBL/GenBank/DDBJ whole genome shotgun (WGS) entry which is preliminary data.</text>
</comment>
<evidence type="ECO:0000313" key="2">
    <source>
        <dbReference type="EMBL" id="MFC4409396.1"/>
    </source>
</evidence>
<evidence type="ECO:0000313" key="3">
    <source>
        <dbReference type="Proteomes" id="UP001595817"/>
    </source>
</evidence>
<keyword evidence="3" id="KW-1185">Reference proteome</keyword>
<name>A0ABV8X0C9_9LACT</name>
<dbReference type="EMBL" id="JBHSEC010000002">
    <property type="protein sequence ID" value="MFC4409396.1"/>
    <property type="molecule type" value="Genomic_DNA"/>
</dbReference>
<proteinExistence type="predicted"/>
<keyword evidence="1" id="KW-0472">Membrane</keyword>
<keyword evidence="1" id="KW-1133">Transmembrane helix</keyword>
<evidence type="ECO:0000256" key="1">
    <source>
        <dbReference type="SAM" id="Phobius"/>
    </source>
</evidence>
<protein>
    <submittedName>
        <fullName evidence="2">DUF58 domain-containing protein</fullName>
    </submittedName>
</protein>
<reference evidence="3" key="1">
    <citation type="journal article" date="2019" name="Int. J. Syst. Evol. Microbiol.">
        <title>The Global Catalogue of Microorganisms (GCM) 10K type strain sequencing project: providing services to taxonomists for standard genome sequencing and annotation.</title>
        <authorList>
            <consortium name="The Broad Institute Genomics Platform"/>
            <consortium name="The Broad Institute Genome Sequencing Center for Infectious Disease"/>
            <person name="Wu L."/>
            <person name="Ma J."/>
        </authorList>
    </citation>
    <scope>NUCLEOTIDE SEQUENCE [LARGE SCALE GENOMIC DNA]</scope>
    <source>
        <strain evidence="3">CCUG 59778</strain>
    </source>
</reference>